<dbReference type="OrthoDB" id="9778341at2"/>
<dbReference type="PANTHER" id="PTHR43731:SF14">
    <property type="entry name" value="PRESENILIN-ASSOCIATED RHOMBOID-LIKE PROTEIN, MITOCHONDRIAL"/>
    <property type="match status" value="1"/>
</dbReference>
<dbReference type="Proteomes" id="UP000003586">
    <property type="component" value="Chromosome"/>
</dbReference>
<evidence type="ECO:0000256" key="5">
    <source>
        <dbReference type="ARBA" id="ARBA00022989"/>
    </source>
</evidence>
<feature type="domain" description="Peptidase S54 rhomboid" evidence="8">
    <location>
        <begin position="73"/>
        <end position="220"/>
    </location>
</feature>
<evidence type="ECO:0000313" key="10">
    <source>
        <dbReference type="Proteomes" id="UP000003586"/>
    </source>
</evidence>
<sequence>MFPIGDDNTGRTLTPYINYLLIALNIFVFVYYQALGTNQYMIASLSTVPAEILSGHDIAGNGLAPTPIPVYATILSSMFMHGSIAHILGNMLYLSIFGDNLENVMGHARYLAFYLICGMLASLSHVFMSALLNDGLYVPSLGASGAISGVLGGYIILFPRNRIRILLIAFTFRVPAIITLGIWILMQVVSQYNSLHAQAEAGVAYAAHIGGFVAGMLLVKSFVRKTVPAV</sequence>
<dbReference type="GO" id="GO:0016020">
    <property type="term" value="C:membrane"/>
    <property type="evidence" value="ECO:0007669"/>
    <property type="project" value="UniProtKB-SubCell"/>
</dbReference>
<evidence type="ECO:0000256" key="6">
    <source>
        <dbReference type="ARBA" id="ARBA00023136"/>
    </source>
</evidence>
<keyword evidence="4" id="KW-0378">Hydrolase</keyword>
<feature type="transmembrane region" description="Helical" evidence="7">
    <location>
        <begin position="68"/>
        <end position="89"/>
    </location>
</feature>
<dbReference type="RefSeq" id="WP_008582087.1">
    <property type="nucleotide sequence ID" value="NZ_CP007035.1"/>
</dbReference>
<evidence type="ECO:0000313" key="9">
    <source>
        <dbReference type="EMBL" id="AHF14201.1"/>
    </source>
</evidence>
<dbReference type="HOGENOM" id="CLU_055068_5_1_10"/>
<reference evidence="9 10" key="1">
    <citation type="submission" date="2013-12" db="EMBL/GenBank/DDBJ databases">
        <authorList>
            <consortium name="DOE Joint Genome Institute"/>
            <person name="Eisen J."/>
            <person name="Huntemann M."/>
            <person name="Han J."/>
            <person name="Chen A."/>
            <person name="Kyrpides N."/>
            <person name="Mavromatis K."/>
            <person name="Markowitz V."/>
            <person name="Palaniappan K."/>
            <person name="Ivanova N."/>
            <person name="Schaumberg A."/>
            <person name="Pati A."/>
            <person name="Liolios K."/>
            <person name="Nordberg H.P."/>
            <person name="Cantor M.N."/>
            <person name="Hua S.X."/>
            <person name="Woyke T."/>
        </authorList>
    </citation>
    <scope>NUCLEOTIDE SEQUENCE [LARGE SCALE GENOMIC DNA]</scope>
    <source>
        <strain evidence="10">DSM 19437</strain>
    </source>
</reference>
<dbReference type="GO" id="GO:0004252">
    <property type="term" value="F:serine-type endopeptidase activity"/>
    <property type="evidence" value="ECO:0007669"/>
    <property type="project" value="InterPro"/>
</dbReference>
<feature type="transmembrane region" description="Helical" evidence="7">
    <location>
        <begin position="205"/>
        <end position="223"/>
    </location>
</feature>
<dbReference type="AlphaFoldDB" id="W0EYQ0"/>
<keyword evidence="5 7" id="KW-1133">Transmembrane helix</keyword>
<dbReference type="eggNOG" id="COG0705">
    <property type="taxonomic scope" value="Bacteria"/>
</dbReference>
<dbReference type="EMBL" id="CP007035">
    <property type="protein sequence ID" value="AHF14201.1"/>
    <property type="molecule type" value="Genomic_DNA"/>
</dbReference>
<dbReference type="InterPro" id="IPR035952">
    <property type="entry name" value="Rhomboid-like_sf"/>
</dbReference>
<protein>
    <submittedName>
        <fullName evidence="9">Peptidase S9</fullName>
    </submittedName>
</protein>
<evidence type="ECO:0000256" key="2">
    <source>
        <dbReference type="ARBA" id="ARBA00009045"/>
    </source>
</evidence>
<dbReference type="Gene3D" id="1.20.1540.10">
    <property type="entry name" value="Rhomboid-like"/>
    <property type="match status" value="1"/>
</dbReference>
<name>W0EYQ0_9BACT</name>
<keyword evidence="6 7" id="KW-0472">Membrane</keyword>
<dbReference type="PANTHER" id="PTHR43731">
    <property type="entry name" value="RHOMBOID PROTEASE"/>
    <property type="match status" value="1"/>
</dbReference>
<keyword evidence="3 7" id="KW-0812">Transmembrane</keyword>
<feature type="transmembrane region" description="Helical" evidence="7">
    <location>
        <begin position="137"/>
        <end position="158"/>
    </location>
</feature>
<gene>
    <name evidence="9" type="ORF">NIASO_01330</name>
</gene>
<organism evidence="9 10">
    <name type="scientific">Niabella soli DSM 19437</name>
    <dbReference type="NCBI Taxonomy" id="929713"/>
    <lineage>
        <taxon>Bacteria</taxon>
        <taxon>Pseudomonadati</taxon>
        <taxon>Bacteroidota</taxon>
        <taxon>Chitinophagia</taxon>
        <taxon>Chitinophagales</taxon>
        <taxon>Chitinophagaceae</taxon>
        <taxon>Niabella</taxon>
    </lineage>
</organism>
<comment type="subcellular location">
    <subcellularLocation>
        <location evidence="1">Membrane</location>
        <topology evidence="1">Multi-pass membrane protein</topology>
    </subcellularLocation>
</comment>
<keyword evidence="10" id="KW-1185">Reference proteome</keyword>
<accession>W0EYQ0</accession>
<dbReference type="InterPro" id="IPR022764">
    <property type="entry name" value="Peptidase_S54_rhomboid_dom"/>
</dbReference>
<dbReference type="Pfam" id="PF01694">
    <property type="entry name" value="Rhomboid"/>
    <property type="match status" value="1"/>
</dbReference>
<dbReference type="STRING" id="929713.NIASO_01330"/>
<comment type="similarity">
    <text evidence="2">Belongs to the peptidase S54 family.</text>
</comment>
<evidence type="ECO:0000256" key="1">
    <source>
        <dbReference type="ARBA" id="ARBA00004141"/>
    </source>
</evidence>
<evidence type="ECO:0000256" key="7">
    <source>
        <dbReference type="SAM" id="Phobius"/>
    </source>
</evidence>
<evidence type="ECO:0000259" key="8">
    <source>
        <dbReference type="Pfam" id="PF01694"/>
    </source>
</evidence>
<dbReference type="KEGG" id="nso:NIASO_01330"/>
<feature type="transmembrane region" description="Helical" evidence="7">
    <location>
        <begin position="16"/>
        <end position="34"/>
    </location>
</feature>
<proteinExistence type="inferred from homology"/>
<dbReference type="SUPFAM" id="SSF144091">
    <property type="entry name" value="Rhomboid-like"/>
    <property type="match status" value="1"/>
</dbReference>
<feature type="transmembrane region" description="Helical" evidence="7">
    <location>
        <begin position="110"/>
        <end position="131"/>
    </location>
</feature>
<feature type="transmembrane region" description="Helical" evidence="7">
    <location>
        <begin position="165"/>
        <end position="185"/>
    </location>
</feature>
<dbReference type="InterPro" id="IPR050925">
    <property type="entry name" value="Rhomboid_protease_S54"/>
</dbReference>
<evidence type="ECO:0000256" key="3">
    <source>
        <dbReference type="ARBA" id="ARBA00022692"/>
    </source>
</evidence>
<evidence type="ECO:0000256" key="4">
    <source>
        <dbReference type="ARBA" id="ARBA00022801"/>
    </source>
</evidence>